<dbReference type="EMBL" id="CP020474">
    <property type="protein sequence ID" value="ARE82037.1"/>
    <property type="molecule type" value="Genomic_DNA"/>
</dbReference>
<evidence type="ECO:0000313" key="2">
    <source>
        <dbReference type="Proteomes" id="UP000192273"/>
    </source>
</evidence>
<reference evidence="1 2" key="1">
    <citation type="submission" date="2017-03" db="EMBL/GenBank/DDBJ databases">
        <title>Genome Sequence of Roseovarius mucosus strain SMR3 Isolated from a culture of the Diatom Skeletonema marinoi.</title>
        <authorList>
            <person name="Topel M."/>
            <person name="Pinder M."/>
            <person name="Johansson O.N."/>
            <person name="Kourtchenko O."/>
            <person name="Godhe A."/>
            <person name="Clarke A.K."/>
        </authorList>
    </citation>
    <scope>NUCLEOTIDE SEQUENCE [LARGE SCALE GENOMIC DNA]</scope>
    <source>
        <strain evidence="1 2">SMR3</strain>
    </source>
</reference>
<keyword evidence="2" id="KW-1185">Reference proteome</keyword>
<dbReference type="KEGG" id="rmm:ROSMUCSMR3_00533"/>
<protein>
    <submittedName>
        <fullName evidence="1">STAS domain protein</fullName>
    </submittedName>
</protein>
<proteinExistence type="predicted"/>
<accession>A0A1V0RJV1</accession>
<dbReference type="OrthoDB" id="9917951at2"/>
<dbReference type="Gene3D" id="3.30.750.24">
    <property type="entry name" value="STAS domain"/>
    <property type="match status" value="1"/>
</dbReference>
<organism evidence="1 2">
    <name type="scientific">Roseovarius mucosus</name>
    <dbReference type="NCBI Taxonomy" id="215743"/>
    <lineage>
        <taxon>Bacteria</taxon>
        <taxon>Pseudomonadati</taxon>
        <taxon>Pseudomonadota</taxon>
        <taxon>Alphaproteobacteria</taxon>
        <taxon>Rhodobacterales</taxon>
        <taxon>Roseobacteraceae</taxon>
        <taxon>Roseovarius</taxon>
    </lineage>
</organism>
<gene>
    <name evidence="1" type="ORF">ROSMUCSMR3_00533</name>
</gene>
<sequence>MTKKLPLTGDLKIAAADDLAKQLSTALISGDVTLCTKKLVSIDAATIQVLVSAFVTAQGAAHRFAVDMPAQSVLETAFDRLGLLPLLVVENGVLVGIRDAQTVQVAA</sequence>
<dbReference type="RefSeq" id="WP_081506357.1">
    <property type="nucleotide sequence ID" value="NZ_CP020474.1"/>
</dbReference>
<dbReference type="AlphaFoldDB" id="A0A1V0RJV1"/>
<evidence type="ECO:0000313" key="1">
    <source>
        <dbReference type="EMBL" id="ARE82037.1"/>
    </source>
</evidence>
<name>A0A1V0RJV1_9RHOB</name>
<dbReference type="InterPro" id="IPR036513">
    <property type="entry name" value="STAS_dom_sf"/>
</dbReference>
<dbReference type="Proteomes" id="UP000192273">
    <property type="component" value="Chromosome"/>
</dbReference>